<name>A0A7T7GUU4_9VIRU</name>
<dbReference type="PANTHER" id="PTHR34456">
    <property type="entry name" value="MITOVIRUS RNA-DEPENDENT RNA POLYMERASE"/>
    <property type="match status" value="1"/>
</dbReference>
<dbReference type="InterPro" id="IPR008686">
    <property type="entry name" value="RNA_pol_mitovir"/>
</dbReference>
<feature type="transmembrane region" description="Helical" evidence="3">
    <location>
        <begin position="438"/>
        <end position="458"/>
    </location>
</feature>
<dbReference type="SUPFAM" id="SSF56672">
    <property type="entry name" value="DNA/RNA polymerases"/>
    <property type="match status" value="1"/>
</dbReference>
<dbReference type="Pfam" id="PF05919">
    <property type="entry name" value="Mitovir_RNA_pol"/>
    <property type="match status" value="1"/>
</dbReference>
<organism evidence="4">
    <name type="scientific">Kensystermes virus</name>
    <dbReference type="NCBI Taxonomy" id="2796602"/>
    <lineage>
        <taxon>Viruses</taxon>
        <taxon>Riboviria</taxon>
    </lineage>
</organism>
<protein>
    <submittedName>
        <fullName evidence="4">Putative replicase</fullName>
    </submittedName>
</protein>
<proteinExistence type="predicted"/>
<accession>A0A7T7GUU4</accession>
<keyword evidence="1" id="KW-0808">Transferase</keyword>
<dbReference type="GO" id="GO:0016779">
    <property type="term" value="F:nucleotidyltransferase activity"/>
    <property type="evidence" value="ECO:0007669"/>
    <property type="project" value="UniProtKB-KW"/>
</dbReference>
<sequence>MTTVHFLISLSLWVQWHLYSFLNRNESLRKAAHDKASAKVSTFVDPKDLEVGKTVYKFCIAICPKGATRGILRGIHLAHTRKLKKLHSHVVALQLKDDFLLIKNFFLIGRISGVKQTPLWRKSDRIGVPPYLSPIIKTNNFNWLEKVLLITYLRSYKSMETWSERPDLSTILLPITPIQYLNVLWTCYRGIFVWMDLGLPTHRYSNVKPRDFVSHQMSLEIVSQISAIGPSGGSILSRVIDLTNVIRSPFRLILIGLLWNLIVFYVTKEPHVTEKVFKRGAWKPFHNFETWVQEVSNLKGLGLILDKLDPKTQHHLSYQKRLLNRLAIFPDGIGKLRYVALSDFPTQSVLKSLHNLIFRLLQNTNSDATFNQGKIYDWYNEHKDKPLYSLDLSAATDRLPLPLQSILLGKIFGSYLLGLVWMVLMMTCKFAISRNPGFVRYSVGQGIGIYSSWAILAYTNHFMVRVAAYNVGHMRFSDYLVLGDDVVIANHNVAREYHNLITRLGVRISIPKSVIRSPEYKSLEFASKLIVNEKDISPFPVGTILESRKNLSSLLTLWSQLVGRALYSDYRELECMTSPDLGPTFPLSGKEGVQSLFGVYYTYINMYIDSQLGSVSGGFRKELPFDSSLNIVWERTSLTWYQGLDKQVSNEIRKKFIRALRLVLRYTLNARILEEIANILTYEVLQKTDRGNQRSAPSHDLLWAAGYLARPWFVVKTKAVELLSQVTGVDHGFSLSHGRGVILLNDRQFINDYLTLLNKGPGFRLLGLREEDYLNLVRLSLGPKSVFLGGQTWIDKVLPGQKPGRKSKHTLVQVTRKNFLVTAINRLLVGKRHKRVSSPK</sequence>
<reference evidence="4" key="1">
    <citation type="journal article" date="2020" name="Viruses">
        <title>Unmapped RNA Virus Diversity in Termites and their Symbionts.</title>
        <authorList>
            <person name="Lay C.L."/>
            <person name="Shi M."/>
            <person name="Bucek A."/>
            <person name="Bourguignon T."/>
            <person name="Lo N."/>
            <person name="Holmes E.C."/>
        </authorList>
    </citation>
    <scope>NUCLEOTIDE SEQUENCE</scope>
    <source>
        <strain evidence="4">CAM_098_2</strain>
    </source>
</reference>
<evidence type="ECO:0000256" key="3">
    <source>
        <dbReference type="SAM" id="Phobius"/>
    </source>
</evidence>
<keyword evidence="2" id="KW-0548">Nucleotidyltransferase</keyword>
<reference evidence="4" key="2">
    <citation type="submission" date="2020-09" db="EMBL/GenBank/DDBJ databases">
        <authorList>
            <person name="Le Lay C."/>
            <person name="Shi M."/>
            <person name="Bucek A."/>
            <person name="Bourguignon T."/>
            <person name="Lo N."/>
            <person name="Holmes E.C."/>
        </authorList>
    </citation>
    <scope>NUCLEOTIDE SEQUENCE</scope>
    <source>
        <strain evidence="4">CAM_098_2</strain>
    </source>
</reference>
<keyword evidence="3" id="KW-1133">Transmembrane helix</keyword>
<evidence type="ECO:0000256" key="2">
    <source>
        <dbReference type="ARBA" id="ARBA00022695"/>
    </source>
</evidence>
<feature type="transmembrane region" description="Helical" evidence="3">
    <location>
        <begin position="412"/>
        <end position="432"/>
    </location>
</feature>
<keyword evidence="3" id="KW-0472">Membrane</keyword>
<dbReference type="EMBL" id="MW052133">
    <property type="protein sequence ID" value="QQM16244.1"/>
    <property type="molecule type" value="Genomic_RNA"/>
</dbReference>
<keyword evidence="3" id="KW-0812">Transmembrane</keyword>
<evidence type="ECO:0000313" key="4">
    <source>
        <dbReference type="EMBL" id="QQM16244.1"/>
    </source>
</evidence>
<evidence type="ECO:0000256" key="1">
    <source>
        <dbReference type="ARBA" id="ARBA00022679"/>
    </source>
</evidence>
<dbReference type="InterPro" id="IPR043502">
    <property type="entry name" value="DNA/RNA_pol_sf"/>
</dbReference>
<dbReference type="PANTHER" id="PTHR34456:SF13">
    <property type="entry name" value="REVERSE TRANSCRIPTASE DOMAIN-CONTAINING PROTEIN"/>
    <property type="match status" value="1"/>
</dbReference>